<evidence type="ECO:0000313" key="9">
    <source>
        <dbReference type="Proteomes" id="UP000077069"/>
    </source>
</evidence>
<dbReference type="InterPro" id="IPR049326">
    <property type="entry name" value="Rhodopsin_dom_fungi"/>
</dbReference>
<feature type="transmembrane region" description="Helical" evidence="6">
    <location>
        <begin position="251"/>
        <end position="271"/>
    </location>
</feature>
<name>A0A177CE23_9PLEO</name>
<evidence type="ECO:0000256" key="4">
    <source>
        <dbReference type="ARBA" id="ARBA00023136"/>
    </source>
</evidence>
<dbReference type="InterPro" id="IPR052337">
    <property type="entry name" value="SAT4-like"/>
</dbReference>
<feature type="transmembrane region" description="Helical" evidence="6">
    <location>
        <begin position="183"/>
        <end position="200"/>
    </location>
</feature>
<dbReference type="Proteomes" id="UP000077069">
    <property type="component" value="Unassembled WGS sequence"/>
</dbReference>
<dbReference type="Pfam" id="PF20684">
    <property type="entry name" value="Fung_rhodopsin"/>
    <property type="match status" value="1"/>
</dbReference>
<feature type="domain" description="Rhodopsin" evidence="7">
    <location>
        <begin position="48"/>
        <end position="276"/>
    </location>
</feature>
<evidence type="ECO:0000256" key="2">
    <source>
        <dbReference type="ARBA" id="ARBA00022692"/>
    </source>
</evidence>
<keyword evidence="2 6" id="KW-0812">Transmembrane</keyword>
<dbReference type="GeneID" id="28767642"/>
<evidence type="ECO:0000256" key="6">
    <source>
        <dbReference type="SAM" id="Phobius"/>
    </source>
</evidence>
<protein>
    <recommendedName>
        <fullName evidence="7">Rhodopsin domain-containing protein</fullName>
    </recommendedName>
</protein>
<dbReference type="AlphaFoldDB" id="A0A177CE23"/>
<feature type="transmembrane region" description="Helical" evidence="6">
    <location>
        <begin position="109"/>
        <end position="131"/>
    </location>
</feature>
<dbReference type="OrthoDB" id="3648173at2759"/>
<reference evidence="8 9" key="1">
    <citation type="submission" date="2016-05" db="EMBL/GenBank/DDBJ databases">
        <title>Comparative analysis of secretome profiles of manganese(II)-oxidizing ascomycete fungi.</title>
        <authorList>
            <consortium name="DOE Joint Genome Institute"/>
            <person name="Zeiner C.A."/>
            <person name="Purvine S.O."/>
            <person name="Zink E.M."/>
            <person name="Wu S."/>
            <person name="Pasa-Tolic L."/>
            <person name="Chaput D.L."/>
            <person name="Haridas S."/>
            <person name="Grigoriev I.V."/>
            <person name="Santelli C.M."/>
            <person name="Hansel C.M."/>
        </authorList>
    </citation>
    <scope>NUCLEOTIDE SEQUENCE [LARGE SCALE GENOMIC DNA]</scope>
    <source>
        <strain evidence="8 9">AP3s5-JAC2a</strain>
    </source>
</reference>
<organism evidence="8 9">
    <name type="scientific">Paraphaeosphaeria sporulosa</name>
    <dbReference type="NCBI Taxonomy" id="1460663"/>
    <lineage>
        <taxon>Eukaryota</taxon>
        <taxon>Fungi</taxon>
        <taxon>Dikarya</taxon>
        <taxon>Ascomycota</taxon>
        <taxon>Pezizomycotina</taxon>
        <taxon>Dothideomycetes</taxon>
        <taxon>Pleosporomycetidae</taxon>
        <taxon>Pleosporales</taxon>
        <taxon>Massarineae</taxon>
        <taxon>Didymosphaeriaceae</taxon>
        <taxon>Paraphaeosphaeria</taxon>
    </lineage>
</organism>
<evidence type="ECO:0000256" key="5">
    <source>
        <dbReference type="ARBA" id="ARBA00038359"/>
    </source>
</evidence>
<evidence type="ECO:0000256" key="3">
    <source>
        <dbReference type="ARBA" id="ARBA00022989"/>
    </source>
</evidence>
<sequence length="359" mass="38702">MGDSQPQGVMPAPEGEHAVFDGGYTSLQIALFAANLSTYAIATVFLGLRVYTSAFINRRTDWGDFFLISSWGVGAGSIACTMIAIKYGYGNHLWNVEATEITGYFQQLVAMSVTYFWTPTLTKLSVLTLIYQVYAAKWGKISALILGICIVAYTVVLTVLVTGPCDPLHGSVKCLTRAGTGHAALNIISDVLVIALPIPLVHQLQMPMRQKISVGILMTLGSLCIVASIIRTKFVADIQDNPDITWCQARVGVLSAIELNIGILGASLARLKPFVQKYLPSLSRTIVSTGQKYAGSSGFDDSKQRPGRDAYLLHSIQRSGVDTSDGQGENGRGINVKSDIYVTRSEEVTAGVNAKGNWK</sequence>
<dbReference type="RefSeq" id="XP_018036239.1">
    <property type="nucleotide sequence ID" value="XM_018184156.1"/>
</dbReference>
<keyword evidence="3 6" id="KW-1133">Transmembrane helix</keyword>
<keyword evidence="9" id="KW-1185">Reference proteome</keyword>
<proteinExistence type="inferred from homology"/>
<evidence type="ECO:0000256" key="1">
    <source>
        <dbReference type="ARBA" id="ARBA00004141"/>
    </source>
</evidence>
<keyword evidence="4 6" id="KW-0472">Membrane</keyword>
<evidence type="ECO:0000313" key="8">
    <source>
        <dbReference type="EMBL" id="OAG05874.1"/>
    </source>
</evidence>
<comment type="subcellular location">
    <subcellularLocation>
        <location evidence="1">Membrane</location>
        <topology evidence="1">Multi-pass membrane protein</topology>
    </subcellularLocation>
</comment>
<evidence type="ECO:0000259" key="7">
    <source>
        <dbReference type="Pfam" id="PF20684"/>
    </source>
</evidence>
<dbReference type="InParanoid" id="A0A177CE23"/>
<dbReference type="PANTHER" id="PTHR33048">
    <property type="entry name" value="PTH11-LIKE INTEGRAL MEMBRANE PROTEIN (AFU_ORTHOLOGUE AFUA_5G11245)"/>
    <property type="match status" value="1"/>
</dbReference>
<feature type="transmembrane region" description="Helical" evidence="6">
    <location>
        <begin position="212"/>
        <end position="231"/>
    </location>
</feature>
<accession>A0A177CE23</accession>
<dbReference type="EMBL" id="KV441552">
    <property type="protein sequence ID" value="OAG05874.1"/>
    <property type="molecule type" value="Genomic_DNA"/>
</dbReference>
<comment type="similarity">
    <text evidence="5">Belongs to the SAT4 family.</text>
</comment>
<dbReference type="PANTHER" id="PTHR33048:SF129">
    <property type="entry name" value="INTEGRAL MEMBRANE PROTEIN-RELATED"/>
    <property type="match status" value="1"/>
</dbReference>
<gene>
    <name evidence="8" type="ORF">CC84DRAFT_1244517</name>
</gene>
<dbReference type="STRING" id="1460663.A0A177CE23"/>
<feature type="transmembrane region" description="Helical" evidence="6">
    <location>
        <begin position="63"/>
        <end position="89"/>
    </location>
</feature>
<feature type="transmembrane region" description="Helical" evidence="6">
    <location>
        <begin position="143"/>
        <end position="163"/>
    </location>
</feature>
<feature type="transmembrane region" description="Helical" evidence="6">
    <location>
        <begin position="29"/>
        <end position="51"/>
    </location>
</feature>
<dbReference type="GO" id="GO:0016020">
    <property type="term" value="C:membrane"/>
    <property type="evidence" value="ECO:0007669"/>
    <property type="project" value="UniProtKB-SubCell"/>
</dbReference>